<gene>
    <name evidence="12" type="ORF">FFLO_00054</name>
</gene>
<dbReference type="SUPFAM" id="SSF52374">
    <property type="entry name" value="Nucleotidylyl transferase"/>
    <property type="match status" value="1"/>
</dbReference>
<dbReference type="CDD" id="cd00814">
    <property type="entry name" value="MetRS_core"/>
    <property type="match status" value="1"/>
</dbReference>
<evidence type="ECO:0000313" key="12">
    <source>
        <dbReference type="EMBL" id="KAG7580083.1"/>
    </source>
</evidence>
<evidence type="ECO:0000256" key="2">
    <source>
        <dbReference type="ARBA" id="ARBA00012838"/>
    </source>
</evidence>
<dbReference type="Pfam" id="PF09334">
    <property type="entry name" value="tRNA-synt_1g"/>
    <property type="match status" value="1"/>
</dbReference>
<accession>A0A8K0JTV9</accession>
<reference evidence="12" key="1">
    <citation type="submission" date="2020-04" db="EMBL/GenBank/DDBJ databases">
        <title>Analysis of mating type loci in Filobasidium floriforme.</title>
        <authorList>
            <person name="Nowrousian M."/>
        </authorList>
    </citation>
    <scope>NUCLEOTIDE SEQUENCE</scope>
    <source>
        <strain evidence="12">CBS 6242</strain>
    </source>
</reference>
<evidence type="ECO:0000256" key="6">
    <source>
        <dbReference type="ARBA" id="ARBA00022917"/>
    </source>
</evidence>
<evidence type="ECO:0000256" key="7">
    <source>
        <dbReference type="ARBA" id="ARBA00023146"/>
    </source>
</evidence>
<evidence type="ECO:0000313" key="13">
    <source>
        <dbReference type="Proteomes" id="UP000812966"/>
    </source>
</evidence>
<keyword evidence="4 10" id="KW-0547">Nucleotide-binding</keyword>
<dbReference type="PRINTS" id="PR01041">
    <property type="entry name" value="TRNASYNTHMET"/>
</dbReference>
<keyword evidence="5 10" id="KW-0067">ATP-binding</keyword>
<dbReference type="InterPro" id="IPR014758">
    <property type="entry name" value="Met-tRNA_synth"/>
</dbReference>
<evidence type="ECO:0000259" key="11">
    <source>
        <dbReference type="Pfam" id="PF09334"/>
    </source>
</evidence>
<dbReference type="FunFam" id="2.170.220.10:FF:000001">
    <property type="entry name" value="methionine--tRNA ligase, mitochondrial"/>
    <property type="match status" value="1"/>
</dbReference>
<dbReference type="PANTHER" id="PTHR43326">
    <property type="entry name" value="METHIONYL-TRNA SYNTHETASE"/>
    <property type="match status" value="1"/>
</dbReference>
<dbReference type="NCBIfam" id="TIGR00398">
    <property type="entry name" value="metG"/>
    <property type="match status" value="1"/>
</dbReference>
<dbReference type="InterPro" id="IPR009080">
    <property type="entry name" value="tRNAsynth_Ia_anticodon-bd"/>
</dbReference>
<evidence type="ECO:0000256" key="8">
    <source>
        <dbReference type="ARBA" id="ARBA00047364"/>
    </source>
</evidence>
<evidence type="ECO:0000256" key="4">
    <source>
        <dbReference type="ARBA" id="ARBA00022741"/>
    </source>
</evidence>
<keyword evidence="6 10" id="KW-0648">Protein biosynthesis</keyword>
<dbReference type="GO" id="GO:0005524">
    <property type="term" value="F:ATP binding"/>
    <property type="evidence" value="ECO:0007669"/>
    <property type="project" value="UniProtKB-KW"/>
</dbReference>
<evidence type="ECO:0000256" key="3">
    <source>
        <dbReference type="ARBA" id="ARBA00022598"/>
    </source>
</evidence>
<dbReference type="InterPro" id="IPR023457">
    <property type="entry name" value="Met-tRNA_synth_2"/>
</dbReference>
<dbReference type="EC" id="6.1.1.10" evidence="2"/>
<feature type="domain" description="Methionyl/Leucyl tRNA synthetase" evidence="11">
    <location>
        <begin position="49"/>
        <end position="425"/>
    </location>
</feature>
<evidence type="ECO:0000256" key="1">
    <source>
        <dbReference type="ARBA" id="ARBA00005594"/>
    </source>
</evidence>
<dbReference type="InterPro" id="IPR033911">
    <property type="entry name" value="MetRS_core"/>
</dbReference>
<comment type="similarity">
    <text evidence="1 10">Belongs to the class-I aminoacyl-tRNA synthetase family.</text>
</comment>
<proteinExistence type="inferred from homology"/>
<dbReference type="SUPFAM" id="SSF47323">
    <property type="entry name" value="Anticodon-binding domain of a subclass of class I aminoacyl-tRNA synthetases"/>
    <property type="match status" value="1"/>
</dbReference>
<keyword evidence="13" id="KW-1185">Reference proteome</keyword>
<comment type="caution">
    <text evidence="12">The sequence shown here is derived from an EMBL/GenBank/DDBJ whole genome shotgun (WGS) entry which is preliminary data.</text>
</comment>
<dbReference type="Gene3D" id="3.40.50.620">
    <property type="entry name" value="HUPs"/>
    <property type="match status" value="1"/>
</dbReference>
<name>A0A8K0JTV9_9TREE</name>
<dbReference type="EMBL" id="JABELV010000001">
    <property type="protein sequence ID" value="KAG7580083.1"/>
    <property type="molecule type" value="Genomic_DNA"/>
</dbReference>
<dbReference type="AlphaFoldDB" id="A0A8K0JTV9"/>
<dbReference type="PANTHER" id="PTHR43326:SF1">
    <property type="entry name" value="METHIONINE--TRNA LIGASE, MITOCHONDRIAL"/>
    <property type="match status" value="1"/>
</dbReference>
<organism evidence="12 13">
    <name type="scientific">Filobasidium floriforme</name>
    <dbReference type="NCBI Taxonomy" id="5210"/>
    <lineage>
        <taxon>Eukaryota</taxon>
        <taxon>Fungi</taxon>
        <taxon>Dikarya</taxon>
        <taxon>Basidiomycota</taxon>
        <taxon>Agaricomycotina</taxon>
        <taxon>Tremellomycetes</taxon>
        <taxon>Filobasidiales</taxon>
        <taxon>Filobasidiaceae</taxon>
        <taxon>Filobasidium</taxon>
    </lineage>
</organism>
<protein>
    <recommendedName>
        <fullName evidence="9">Probable methionine--tRNA ligase, mitochondrial</fullName>
        <ecNumber evidence="2">6.1.1.10</ecNumber>
    </recommendedName>
</protein>
<dbReference type="Proteomes" id="UP000812966">
    <property type="component" value="Unassembled WGS sequence"/>
</dbReference>
<evidence type="ECO:0000256" key="10">
    <source>
        <dbReference type="RuleBase" id="RU363039"/>
    </source>
</evidence>
<dbReference type="GO" id="GO:0004825">
    <property type="term" value="F:methionine-tRNA ligase activity"/>
    <property type="evidence" value="ECO:0007669"/>
    <property type="project" value="UniProtKB-EC"/>
</dbReference>
<dbReference type="GO" id="GO:0006431">
    <property type="term" value="P:methionyl-tRNA aminoacylation"/>
    <property type="evidence" value="ECO:0007669"/>
    <property type="project" value="InterPro"/>
</dbReference>
<keyword evidence="3 10" id="KW-0436">Ligase</keyword>
<dbReference type="GO" id="GO:0005739">
    <property type="term" value="C:mitochondrion"/>
    <property type="evidence" value="ECO:0007669"/>
    <property type="project" value="UniProtKB-ARBA"/>
</dbReference>
<comment type="catalytic activity">
    <reaction evidence="8">
        <text>tRNA(Met) + L-methionine + ATP = L-methionyl-tRNA(Met) + AMP + diphosphate</text>
        <dbReference type="Rhea" id="RHEA:13481"/>
        <dbReference type="Rhea" id="RHEA-COMP:9667"/>
        <dbReference type="Rhea" id="RHEA-COMP:9698"/>
        <dbReference type="ChEBI" id="CHEBI:30616"/>
        <dbReference type="ChEBI" id="CHEBI:33019"/>
        <dbReference type="ChEBI" id="CHEBI:57844"/>
        <dbReference type="ChEBI" id="CHEBI:78442"/>
        <dbReference type="ChEBI" id="CHEBI:78530"/>
        <dbReference type="ChEBI" id="CHEBI:456215"/>
        <dbReference type="EC" id="6.1.1.10"/>
    </reaction>
</comment>
<dbReference type="InterPro" id="IPR014729">
    <property type="entry name" value="Rossmann-like_a/b/a_fold"/>
</dbReference>
<sequence length="589" mass="66110">MLRISRVERLCNPRIRTNRWTCRGFSTTRPTRIDDIAVKTPVRPKAKPYYVTTPIFYVNAAPHVGHLHSLLLTDVLARYARLRDPNREVIFATGTDEHGLKIQQVAKGLGREPGDLCDEISERFRALAKAANASNTDFIRTTDPAHKLAVQHLWKELEKNGHIYKGSHSGWYAVSDECFYTEAQIGDVVDPVSGEKKKVALESGSVVEWTEEENYKFRLSSFKQSLIDWLETSPNTVHPPSTRTHLLKTLQCEPLQDLSISRPASRLSWGVPVPNDPEHTIYVWVDALTNYLTVLGYPWKGEEGGETLGVEGRHGWPVDAHVVGKDIVRFHAIYWPAMLIAAGLSPPKQVIAHAHWTMNKSKMSKSKGNVADPFEAMERYGVDAVRWYLMRVGGSLSGDADYSAGEMEKHYKLLASQVGNLASRIASPKLQKRFLKAATTHPDATSLVHPEVQELRKVFLRCRDVLEERLDSLEISRGLEEAMEIVFEANRLFTALEPWKSDTSDTDVINAMVFAHESLRLLGIALTPIMPSKTAELLGSLHVSPDKRTWEDLVWDEEAALGRVVESVNSAMQVKGKKQVLFPALVEDA</sequence>
<evidence type="ECO:0000256" key="9">
    <source>
        <dbReference type="ARBA" id="ARBA00068817"/>
    </source>
</evidence>
<dbReference type="Gene3D" id="2.170.220.10">
    <property type="match status" value="1"/>
</dbReference>
<keyword evidence="7 10" id="KW-0030">Aminoacyl-tRNA synthetase</keyword>
<dbReference type="InterPro" id="IPR015413">
    <property type="entry name" value="Methionyl/Leucyl_tRNA_Synth"/>
</dbReference>
<evidence type="ECO:0000256" key="5">
    <source>
        <dbReference type="ARBA" id="ARBA00022840"/>
    </source>
</evidence>
<dbReference type="Gene3D" id="1.10.730.10">
    <property type="entry name" value="Isoleucyl-tRNA Synthetase, Domain 1"/>
    <property type="match status" value="1"/>
</dbReference>